<keyword evidence="3" id="KW-1185">Reference proteome</keyword>
<protein>
    <submittedName>
        <fullName evidence="2">Uncharacterized protein</fullName>
    </submittedName>
</protein>
<feature type="compositionally biased region" description="Low complexity" evidence="1">
    <location>
        <begin position="31"/>
        <end position="52"/>
    </location>
</feature>
<dbReference type="KEGG" id="bbae:FRD01_22205"/>
<gene>
    <name evidence="2" type="ORF">FRD01_22205</name>
</gene>
<proteinExistence type="predicted"/>
<sequence length="301" mass="32055">MKNVMLITGWILCLSVGCGSDLVKKAGDTPSQNNTTNSTNGSTNSNNQNGETNNIVVIPEPVEGEVTLQVQRAQEIDGASYALEIAISNGLDESISIAPSNFRLGVGPLELTSVDEERSTCSSEALLTSQGSVVCTLVFDEVEAEPDRLIYAGVAEPVVTSFVAEPCERCGGNSCVDLQTSWQHCGECNRYVIETETCENGEIACTESYRLEEGFCVPRDPGYTLRSLPIPGNQSCLDVCGSGYCEGILGDLSCEDSSAFGGTEREFPGLDFCQSTGNEANELIQTFGSCTAEAAFCVCYE</sequence>
<evidence type="ECO:0000256" key="1">
    <source>
        <dbReference type="SAM" id="MobiDB-lite"/>
    </source>
</evidence>
<dbReference type="Proteomes" id="UP000321595">
    <property type="component" value="Chromosome"/>
</dbReference>
<dbReference type="PROSITE" id="PS51257">
    <property type="entry name" value="PROKAR_LIPOPROTEIN"/>
    <property type="match status" value="1"/>
</dbReference>
<accession>A0A5B8XXH0</accession>
<feature type="region of interest" description="Disordered" evidence="1">
    <location>
        <begin position="28"/>
        <end position="52"/>
    </location>
</feature>
<reference evidence="2 3" key="1">
    <citation type="submission" date="2019-08" db="EMBL/GenBank/DDBJ databases">
        <authorList>
            <person name="Liang Q."/>
        </authorList>
    </citation>
    <scope>NUCLEOTIDE SEQUENCE [LARGE SCALE GENOMIC DNA]</scope>
    <source>
        <strain evidence="2 3">V1718</strain>
    </source>
</reference>
<dbReference type="RefSeq" id="WP_146963130.1">
    <property type="nucleotide sequence ID" value="NZ_CP042467.1"/>
</dbReference>
<evidence type="ECO:0000313" key="2">
    <source>
        <dbReference type="EMBL" id="QED29897.1"/>
    </source>
</evidence>
<dbReference type="AlphaFoldDB" id="A0A5B8XXH0"/>
<evidence type="ECO:0000313" key="3">
    <source>
        <dbReference type="Proteomes" id="UP000321595"/>
    </source>
</evidence>
<dbReference type="EMBL" id="CP042467">
    <property type="protein sequence ID" value="QED29897.1"/>
    <property type="molecule type" value="Genomic_DNA"/>
</dbReference>
<organism evidence="2 3">
    <name type="scientific">Microvenator marinus</name>
    <dbReference type="NCBI Taxonomy" id="2600177"/>
    <lineage>
        <taxon>Bacteria</taxon>
        <taxon>Deltaproteobacteria</taxon>
        <taxon>Bradymonadales</taxon>
        <taxon>Microvenatoraceae</taxon>
        <taxon>Microvenator</taxon>
    </lineage>
</organism>
<name>A0A5B8XXH0_9DELT</name>